<accession>A0ABV7UM26</accession>
<dbReference type="InterPro" id="IPR025662">
    <property type="entry name" value="Sigma_54_int_dom_ATP-bd_1"/>
</dbReference>
<reference evidence="3" key="1">
    <citation type="journal article" date="2019" name="Int. J. Syst. Evol. Microbiol.">
        <title>The Global Catalogue of Microorganisms (GCM) 10K type strain sequencing project: providing services to taxonomists for standard genome sequencing and annotation.</title>
        <authorList>
            <consortium name="The Broad Institute Genomics Platform"/>
            <consortium name="The Broad Institute Genome Sequencing Center for Infectious Disease"/>
            <person name="Wu L."/>
            <person name="Ma J."/>
        </authorList>
    </citation>
    <scope>NUCLEOTIDE SEQUENCE [LARGE SCALE GENOMIC DNA]</scope>
    <source>
        <strain evidence="3">KCTC 42282</strain>
    </source>
</reference>
<dbReference type="Gene3D" id="3.40.50.300">
    <property type="entry name" value="P-loop containing nucleotide triphosphate hydrolases"/>
    <property type="match status" value="1"/>
</dbReference>
<dbReference type="SUPFAM" id="SSF53795">
    <property type="entry name" value="PEP carboxykinase-like"/>
    <property type="match status" value="1"/>
</dbReference>
<keyword evidence="3" id="KW-1185">Reference proteome</keyword>
<dbReference type="RefSeq" id="WP_191318454.1">
    <property type="nucleotide sequence ID" value="NZ_BNCG01000003.1"/>
</dbReference>
<dbReference type="InterPro" id="IPR027417">
    <property type="entry name" value="P-loop_NTPase"/>
</dbReference>
<evidence type="ECO:0000259" key="1">
    <source>
        <dbReference type="Pfam" id="PF07475"/>
    </source>
</evidence>
<evidence type="ECO:0000313" key="3">
    <source>
        <dbReference type="Proteomes" id="UP001595704"/>
    </source>
</evidence>
<dbReference type="PROSITE" id="PS00675">
    <property type="entry name" value="SIGMA54_INTERACT_1"/>
    <property type="match status" value="1"/>
</dbReference>
<dbReference type="EMBL" id="JBHRYC010000086">
    <property type="protein sequence ID" value="MFC3639104.1"/>
    <property type="molecule type" value="Genomic_DNA"/>
</dbReference>
<keyword evidence="2" id="KW-0808">Transferase</keyword>
<dbReference type="Proteomes" id="UP001595704">
    <property type="component" value="Unassembled WGS sequence"/>
</dbReference>
<comment type="caution">
    <text evidence="2">The sequence shown here is derived from an EMBL/GenBank/DDBJ whole genome shotgun (WGS) entry which is preliminary data.</text>
</comment>
<sequence>MSSPPVPAMRQQSEEATSVHASCVLLDDRGLLILGDSGAGKTTLALGLLDRWRRAGRFARMVADDRTMLWTSGRRVLGRSHPRIAGDYELFGYGIQETTYERAAVIRAAVWCQSDDGPRYPDDAAPQWRHGAMSLPMISLGKNHQRELLVMAFLDHSGAKEAMEQRRGPSVF</sequence>
<dbReference type="InterPro" id="IPR011104">
    <property type="entry name" value="Hpr_kin/Pase_C"/>
</dbReference>
<dbReference type="Pfam" id="PF07475">
    <property type="entry name" value="Hpr_kinase_C"/>
    <property type="match status" value="1"/>
</dbReference>
<evidence type="ECO:0000313" key="2">
    <source>
        <dbReference type="EMBL" id="MFC3639104.1"/>
    </source>
</evidence>
<feature type="domain" description="HPr kinase/phosphorylase C-terminal" evidence="1">
    <location>
        <begin position="15"/>
        <end position="95"/>
    </location>
</feature>
<keyword evidence="2" id="KW-0418">Kinase</keyword>
<gene>
    <name evidence="2" type="ORF">ACFONL_17320</name>
</gene>
<dbReference type="GO" id="GO:0016301">
    <property type="term" value="F:kinase activity"/>
    <property type="evidence" value="ECO:0007669"/>
    <property type="project" value="UniProtKB-KW"/>
</dbReference>
<proteinExistence type="predicted"/>
<organism evidence="2 3">
    <name type="scientific">Camelimonas fluminis</name>
    <dbReference type="NCBI Taxonomy" id="1576911"/>
    <lineage>
        <taxon>Bacteria</taxon>
        <taxon>Pseudomonadati</taxon>
        <taxon>Pseudomonadota</taxon>
        <taxon>Alphaproteobacteria</taxon>
        <taxon>Hyphomicrobiales</taxon>
        <taxon>Chelatococcaceae</taxon>
        <taxon>Camelimonas</taxon>
    </lineage>
</organism>
<protein>
    <submittedName>
        <fullName evidence="2">HPr kinase/phosphorylase</fullName>
    </submittedName>
</protein>
<name>A0ABV7UM26_9HYPH</name>